<dbReference type="Proteomes" id="UP000295788">
    <property type="component" value="Unassembled WGS sequence"/>
</dbReference>
<dbReference type="PANTHER" id="PTHR39662:SF1">
    <property type="entry name" value="DUF354 DOMAIN-CONTAINING PROTEIN"/>
    <property type="match status" value="1"/>
</dbReference>
<organism evidence="1 2">
    <name type="scientific">Tepidibacillus fermentans</name>
    <dbReference type="NCBI Taxonomy" id="1281767"/>
    <lineage>
        <taxon>Bacteria</taxon>
        <taxon>Bacillati</taxon>
        <taxon>Bacillota</taxon>
        <taxon>Bacilli</taxon>
        <taxon>Bacillales</taxon>
        <taxon>Bacillaceae</taxon>
        <taxon>Tepidibacillus</taxon>
    </lineage>
</organism>
<comment type="caution">
    <text evidence="1">The sequence shown here is derived from an EMBL/GenBank/DDBJ whole genome shotgun (WGS) entry which is preliminary data.</text>
</comment>
<dbReference type="InterPro" id="IPR007152">
    <property type="entry name" value="DUF354"/>
</dbReference>
<accession>A0A4R3KJM5</accession>
<dbReference type="EMBL" id="SMAB01000005">
    <property type="protein sequence ID" value="TCS83371.1"/>
    <property type="molecule type" value="Genomic_DNA"/>
</dbReference>
<dbReference type="RefSeq" id="WP_132767839.1">
    <property type="nucleotide sequence ID" value="NZ_SMAB01000005.1"/>
</dbReference>
<dbReference type="Gene3D" id="3.40.50.2000">
    <property type="entry name" value="Glycogen Phosphorylase B"/>
    <property type="match status" value="1"/>
</dbReference>
<proteinExistence type="predicted"/>
<sequence length="342" mass="39469">MSKNIWIDLTNSPHVLFFKGIIKALIDQGHNVTVTARDYAQTLPLLDEYQIDYIHLGNHMGKNKFKKVLGLFKRTLQLYRFSKGKSFDLALSMGSNDLAFVAFLRGIPHVTSFDYEYVFAHNINFRLATKILKPSVIPFERIKKYGAKKEKIIDFNGLKEDFYIHEYNYQEGYLVKKLGLDPSKVVITYRPPATQAHYQQNNYDISIKLLKYLSSNENCYIIVVPRTKDQIEFFNSLKLPNVIIPNEVLDGYNLINCSDIVISAGGTMNREAAALQIPVFTIYKGGIMGAVDQYLINSGKMIELKSEEDFGKIKFVKRKKDFKKDKKNQLDYIQILKQYELI</sequence>
<evidence type="ECO:0008006" key="3">
    <source>
        <dbReference type="Google" id="ProtNLM"/>
    </source>
</evidence>
<evidence type="ECO:0000313" key="2">
    <source>
        <dbReference type="Proteomes" id="UP000295788"/>
    </source>
</evidence>
<evidence type="ECO:0000313" key="1">
    <source>
        <dbReference type="EMBL" id="TCS83371.1"/>
    </source>
</evidence>
<dbReference type="Pfam" id="PF04007">
    <property type="entry name" value="DUF354"/>
    <property type="match status" value="1"/>
</dbReference>
<gene>
    <name evidence="1" type="ORF">EDD72_105113</name>
</gene>
<name>A0A4R3KJM5_9BACI</name>
<protein>
    <recommendedName>
        <fullName evidence="3">DUF354 domain-containing protein</fullName>
    </recommendedName>
</protein>
<dbReference type="PANTHER" id="PTHR39662">
    <property type="entry name" value="DUF354 DOMAIN-CONTAINING PROTEIN-RELATED"/>
    <property type="match status" value="1"/>
</dbReference>
<dbReference type="SUPFAM" id="SSF53756">
    <property type="entry name" value="UDP-Glycosyltransferase/glycogen phosphorylase"/>
    <property type="match status" value="1"/>
</dbReference>
<dbReference type="PIRSF" id="PIRSF005357">
    <property type="entry name" value="UCP005357"/>
    <property type="match status" value="1"/>
</dbReference>
<dbReference type="OrthoDB" id="129163at2"/>
<dbReference type="AlphaFoldDB" id="A0A4R3KJM5"/>
<reference evidence="1 2" key="1">
    <citation type="submission" date="2019-03" db="EMBL/GenBank/DDBJ databases">
        <title>Genomic Encyclopedia of Type Strains, Phase IV (KMG-IV): sequencing the most valuable type-strain genomes for metagenomic binning, comparative biology and taxonomic classification.</title>
        <authorList>
            <person name="Goeker M."/>
        </authorList>
    </citation>
    <scope>NUCLEOTIDE SEQUENCE [LARGE SCALE GENOMIC DNA]</scope>
    <source>
        <strain evidence="1 2">DSM 23802</strain>
    </source>
</reference>
<keyword evidence="2" id="KW-1185">Reference proteome</keyword>